<proteinExistence type="predicted"/>
<evidence type="ECO:0000313" key="1">
    <source>
        <dbReference type="EMBL" id="GHA26199.1"/>
    </source>
</evidence>
<organism evidence="1 2">
    <name type="scientific">Streptomyces canarius</name>
    <dbReference type="NCBI Taxonomy" id="285453"/>
    <lineage>
        <taxon>Bacteria</taxon>
        <taxon>Bacillati</taxon>
        <taxon>Actinomycetota</taxon>
        <taxon>Actinomycetes</taxon>
        <taxon>Kitasatosporales</taxon>
        <taxon>Streptomycetaceae</taxon>
        <taxon>Streptomyces</taxon>
    </lineage>
</organism>
<protein>
    <submittedName>
        <fullName evidence="1">Uncharacterized protein</fullName>
    </submittedName>
</protein>
<dbReference type="EMBL" id="BMVN01000010">
    <property type="protein sequence ID" value="GHA26199.1"/>
    <property type="molecule type" value="Genomic_DNA"/>
</dbReference>
<gene>
    <name evidence="1" type="ORF">GCM10010345_33610</name>
</gene>
<evidence type="ECO:0000313" key="2">
    <source>
        <dbReference type="Proteomes" id="UP000653644"/>
    </source>
</evidence>
<dbReference type="Proteomes" id="UP000653644">
    <property type="component" value="Unassembled WGS sequence"/>
</dbReference>
<keyword evidence="2" id="KW-1185">Reference proteome</keyword>
<comment type="caution">
    <text evidence="1">The sequence shown here is derived from an EMBL/GenBank/DDBJ whole genome shotgun (WGS) entry which is preliminary data.</text>
</comment>
<accession>A0ABQ3CLZ2</accession>
<reference evidence="2" key="1">
    <citation type="journal article" date="2019" name="Int. J. Syst. Evol. Microbiol.">
        <title>The Global Catalogue of Microorganisms (GCM) 10K type strain sequencing project: providing services to taxonomists for standard genome sequencing and annotation.</title>
        <authorList>
            <consortium name="The Broad Institute Genomics Platform"/>
            <consortium name="The Broad Institute Genome Sequencing Center for Infectious Disease"/>
            <person name="Wu L."/>
            <person name="Ma J."/>
        </authorList>
    </citation>
    <scope>NUCLEOTIDE SEQUENCE [LARGE SCALE GENOMIC DNA]</scope>
    <source>
        <strain evidence="2">JCM 4733</strain>
    </source>
</reference>
<name>A0ABQ3CLZ2_9ACTN</name>
<sequence length="78" mass="8269">MWTSHHLRSSRLRAAQIRAVGVLPAAPPGVPGPASPGGLGRNNRITEHDKVWRTAVVQGDGDTLVPHVDLEGPMPPIP</sequence>